<dbReference type="PROSITE" id="PS51725">
    <property type="entry name" value="ABM"/>
    <property type="match status" value="1"/>
</dbReference>
<reference evidence="2" key="1">
    <citation type="submission" date="2022-12" db="EMBL/GenBank/DDBJ databases">
        <title>New Phytohabitans aurantiacus sp. RD004123 nov., an actinomycete isolated from soil.</title>
        <authorList>
            <person name="Triningsih D.W."/>
            <person name="Harunari E."/>
            <person name="Igarashi Y."/>
        </authorList>
    </citation>
    <scope>NUCLEOTIDE SEQUENCE</scope>
    <source>
        <strain evidence="2">RD004123</strain>
    </source>
</reference>
<dbReference type="EMBL" id="BSDI01000017">
    <property type="protein sequence ID" value="GLH98499.1"/>
    <property type="molecule type" value="Genomic_DNA"/>
</dbReference>
<protein>
    <recommendedName>
        <fullName evidence="1">ABM domain-containing protein</fullName>
    </recommendedName>
</protein>
<evidence type="ECO:0000313" key="2">
    <source>
        <dbReference type="EMBL" id="GLH98499.1"/>
    </source>
</evidence>
<name>A0ABQ5QVP5_9ACTN</name>
<organism evidence="2 3">
    <name type="scientific">Phytohabitans aurantiacus</name>
    <dbReference type="NCBI Taxonomy" id="3016789"/>
    <lineage>
        <taxon>Bacteria</taxon>
        <taxon>Bacillati</taxon>
        <taxon>Actinomycetota</taxon>
        <taxon>Actinomycetes</taxon>
        <taxon>Micromonosporales</taxon>
        <taxon>Micromonosporaceae</taxon>
    </lineage>
</organism>
<sequence>MTGMAMNSLRVLLYHSAPSIGEIDPSYHEVSRRLAPVPGLMANELLRSVHDPTEFVVVSAWRDLAAFRAWESGPGHRASTAPLRAYRSNPPARPYGVYEVAAAYSTVSTDSTVELP</sequence>
<evidence type="ECO:0000313" key="3">
    <source>
        <dbReference type="Proteomes" id="UP001144280"/>
    </source>
</evidence>
<dbReference type="InterPro" id="IPR011008">
    <property type="entry name" value="Dimeric_a/b-barrel"/>
</dbReference>
<proteinExistence type="predicted"/>
<accession>A0ABQ5QVP5</accession>
<dbReference type="SUPFAM" id="SSF54909">
    <property type="entry name" value="Dimeric alpha+beta barrel"/>
    <property type="match status" value="1"/>
</dbReference>
<comment type="caution">
    <text evidence="2">The sequence shown here is derived from an EMBL/GenBank/DDBJ whole genome shotgun (WGS) entry which is preliminary data.</text>
</comment>
<dbReference type="InterPro" id="IPR007138">
    <property type="entry name" value="ABM_dom"/>
</dbReference>
<keyword evidence="3" id="KW-1185">Reference proteome</keyword>
<evidence type="ECO:0000259" key="1">
    <source>
        <dbReference type="PROSITE" id="PS51725"/>
    </source>
</evidence>
<dbReference type="Pfam" id="PF03992">
    <property type="entry name" value="ABM"/>
    <property type="match status" value="1"/>
</dbReference>
<dbReference type="Proteomes" id="UP001144280">
    <property type="component" value="Unassembled WGS sequence"/>
</dbReference>
<gene>
    <name evidence="2" type="ORF">Pa4123_37740</name>
</gene>
<dbReference type="Gene3D" id="3.30.70.100">
    <property type="match status" value="1"/>
</dbReference>
<feature type="domain" description="ABM" evidence="1">
    <location>
        <begin position="3"/>
        <end position="98"/>
    </location>
</feature>